<dbReference type="GO" id="GO:0032266">
    <property type="term" value="F:phosphatidylinositol-3-phosphate binding"/>
    <property type="evidence" value="ECO:0007669"/>
    <property type="project" value="TreeGrafter"/>
</dbReference>
<evidence type="ECO:0000256" key="10">
    <source>
        <dbReference type="ARBA" id="ARBA00022980"/>
    </source>
</evidence>
<feature type="region of interest" description="Disordered" evidence="14">
    <location>
        <begin position="696"/>
        <end position="742"/>
    </location>
</feature>
<organism evidence="16 17">
    <name type="scientific">Dactylonectria macrodidyma</name>
    <dbReference type="NCBI Taxonomy" id="307937"/>
    <lineage>
        <taxon>Eukaryota</taxon>
        <taxon>Fungi</taxon>
        <taxon>Dikarya</taxon>
        <taxon>Ascomycota</taxon>
        <taxon>Pezizomycotina</taxon>
        <taxon>Sordariomycetes</taxon>
        <taxon>Hypocreomycetidae</taxon>
        <taxon>Hypocreales</taxon>
        <taxon>Nectriaceae</taxon>
        <taxon>Dactylonectria</taxon>
    </lineage>
</organism>
<comment type="caution">
    <text evidence="16">The sequence shown here is derived from an EMBL/GenBank/DDBJ whole genome shotgun (WGS) entry which is preliminary data.</text>
</comment>
<comment type="similarity">
    <text evidence="4">Belongs to the universal ribosomal protein uL15 family.</text>
</comment>
<name>A0A9P9ENU2_9HYPO</name>
<evidence type="ECO:0000256" key="11">
    <source>
        <dbReference type="ARBA" id="ARBA00023136"/>
    </source>
</evidence>
<dbReference type="PANTHER" id="PTHR47554:SF1">
    <property type="entry name" value="SORTING NEXIN MVP1"/>
    <property type="match status" value="1"/>
</dbReference>
<dbReference type="SUPFAM" id="SSF64268">
    <property type="entry name" value="PX domain"/>
    <property type="match status" value="1"/>
</dbReference>
<evidence type="ECO:0000313" key="17">
    <source>
        <dbReference type="Proteomes" id="UP000738349"/>
    </source>
</evidence>
<dbReference type="Gene3D" id="3.30.1520.10">
    <property type="entry name" value="Phox-like domain"/>
    <property type="match status" value="1"/>
</dbReference>
<dbReference type="GO" id="GO:0016020">
    <property type="term" value="C:membrane"/>
    <property type="evidence" value="ECO:0007669"/>
    <property type="project" value="UniProtKB-SubCell"/>
</dbReference>
<evidence type="ECO:0000256" key="9">
    <source>
        <dbReference type="ARBA" id="ARBA00022927"/>
    </source>
</evidence>
<dbReference type="FunFam" id="3.30.1520.10:FF:000037">
    <property type="entry name" value="Sorting nexin mvp-1"/>
    <property type="match status" value="1"/>
</dbReference>
<dbReference type="InterPro" id="IPR001683">
    <property type="entry name" value="PX_dom"/>
</dbReference>
<dbReference type="GO" id="GO:0006412">
    <property type="term" value="P:translation"/>
    <property type="evidence" value="ECO:0007669"/>
    <property type="project" value="InterPro"/>
</dbReference>
<keyword evidence="12" id="KW-0687">Ribonucleoprotein</keyword>
<dbReference type="GO" id="GO:0015934">
    <property type="term" value="C:large ribosomal subunit"/>
    <property type="evidence" value="ECO:0007669"/>
    <property type="project" value="InterPro"/>
</dbReference>
<dbReference type="InterPro" id="IPR035704">
    <property type="entry name" value="SNX8/Mvp1_PX"/>
</dbReference>
<dbReference type="Pfam" id="PF00828">
    <property type="entry name" value="Ribosomal_L27A"/>
    <property type="match status" value="1"/>
</dbReference>
<keyword evidence="7" id="KW-0813">Transport</keyword>
<dbReference type="AlphaFoldDB" id="A0A9P9ENU2"/>
<keyword evidence="8" id="KW-0963">Cytoplasm</keyword>
<feature type="compositionally biased region" description="Polar residues" evidence="14">
    <location>
        <begin position="392"/>
        <end position="405"/>
    </location>
</feature>
<dbReference type="Gene3D" id="3.100.10.10">
    <property type="match status" value="1"/>
</dbReference>
<evidence type="ECO:0000256" key="4">
    <source>
        <dbReference type="ARBA" id="ARBA00007320"/>
    </source>
</evidence>
<dbReference type="Proteomes" id="UP000738349">
    <property type="component" value="Unassembled WGS sequence"/>
</dbReference>
<evidence type="ECO:0000256" key="6">
    <source>
        <dbReference type="ARBA" id="ARBA00014268"/>
    </source>
</evidence>
<feature type="region of interest" description="Disordered" evidence="14">
    <location>
        <begin position="61"/>
        <end position="101"/>
    </location>
</feature>
<gene>
    <name evidence="16" type="ORF">EDB81DRAFT_654700</name>
</gene>
<feature type="domain" description="PX" evidence="15">
    <location>
        <begin position="744"/>
        <end position="858"/>
    </location>
</feature>
<dbReference type="Pfam" id="PF00787">
    <property type="entry name" value="PX"/>
    <property type="match status" value="1"/>
</dbReference>
<keyword evidence="9" id="KW-0653">Protein transport</keyword>
<dbReference type="InterPro" id="IPR028662">
    <property type="entry name" value="SNX8/Mvp1"/>
</dbReference>
<comment type="subcellular location">
    <subcellularLocation>
        <location evidence="3">Cytoplasm</location>
    </subcellularLocation>
    <subcellularLocation>
        <location evidence="2">Membrane</location>
        <topology evidence="2">Peripheral membrane protein</topology>
        <orientation evidence="2">Cytoplasmic side</orientation>
    </subcellularLocation>
</comment>
<dbReference type="Gene3D" id="1.20.1270.60">
    <property type="entry name" value="Arfaptin homology (AH) domain/BAR domain"/>
    <property type="match status" value="1"/>
</dbReference>
<evidence type="ECO:0000256" key="3">
    <source>
        <dbReference type="ARBA" id="ARBA00004496"/>
    </source>
</evidence>
<sequence>SLTSARHGHGPSLATMPPRISPLSQALCCRASTNGPVTSLTAYMAGLSLQSRHASILGSLADNPGAMHKKKRVGRGPSSGHGKTSGRGHKGQKQHGKVKPWFQGGQTPLIVKLGKKGFNNYRAAKMSEVNLDQIQAWIDQGRLDATKQITPKELIESGLIGTVKDGVKVLSRGAEMIKQPIDVMVSRVSAQAITAIEGAGGKVLTRYYTRLAIKRLLTGESINTDKPLPQGKEHVEGVLAEARKNLFRYRLPDPTSREDIEYYRDPAHRGYLSHQLAPGESPSLYFRVPGVHKIKSAVKKSNTATEETYVRALKDAPQELLPGCLGVRNSALQRQRPGRLHPSHDFTNLPHNSQLPLSNPRALLPQLPRLESAARYRRRALPREPFLRTMSLFGTSPTDEPTMVTSPGRPKSGGGGGLFDVEPESKASSSSLFAEDDGAGGGSPWDMPTPRKQQSRADLIRNLLPTSVVPDSYIETFDIALRENGEGGRVAAGGIAKLFATARLGADAQARIMSLVAPGGSDVTLGRPEFNVLLALVGLAQEGEIISLDGVDERRRNLPQPKLPGITAEPILPPVDELAAKPPQTPPKDTPPTPRQPKLPRPAMDDLPEDDPWNTPDVHKNHDHAKPNGARNHNTNGHSSFVQPSPPPPPPPVVTAPIASPDIDEYASPVAPAANGAQQTVTSVAPAPGGWSYFDGNAAAGGGFGETPQSSDPNPFGAPDRTPSGNPPAGIPQQPRGRAGHSVEENVIVTLMPEKEGMFMFQHHNYEVASLRRGSKVIRRYSDFVWLLDCLHKRYPFRVLPLLPPKRMGVNGSHLSNDGAFIEKRRRGLARFLNALVRHPVLNQEQMVIMFLTVPTELAVWRKQATISVQDEFAERALPPGLEDSLPPTLEDLFTRTRAGIRRSAELYITVCNIMDRLVKRTEGVAADHARIALSLASLTEASADTYATDTNEVPLLNDGLVAMSKHLRTCQALLEDESRGWDEGVLEDLKRQRDALVSMRELFERRERLDKDNIPYLERRIQTNETKLGNLRSKPEGLVKPGEIEKVAENIIKDKESIVQQHNRSIFVKECIRDELITFQTTQYHVSRWNQDWAGERVKYAEMLADNWRRLLDELEGMPLGD</sequence>
<dbReference type="GO" id="GO:0005829">
    <property type="term" value="C:cytosol"/>
    <property type="evidence" value="ECO:0007669"/>
    <property type="project" value="GOC"/>
</dbReference>
<dbReference type="GO" id="GO:0003735">
    <property type="term" value="F:structural constituent of ribosome"/>
    <property type="evidence" value="ECO:0007669"/>
    <property type="project" value="InterPro"/>
</dbReference>
<dbReference type="HAMAP" id="MF_01341">
    <property type="entry name" value="Ribosomal_uL15"/>
    <property type="match status" value="1"/>
</dbReference>
<dbReference type="InterPro" id="IPR027267">
    <property type="entry name" value="AH/BAR_dom_sf"/>
</dbReference>
<comment type="function">
    <text evidence="1">Required for vacuolar protein sorting.</text>
</comment>
<evidence type="ECO:0000256" key="14">
    <source>
        <dbReference type="SAM" id="MobiDB-lite"/>
    </source>
</evidence>
<feature type="non-terminal residue" evidence="16">
    <location>
        <position position="1123"/>
    </location>
</feature>
<dbReference type="InterPro" id="IPR021131">
    <property type="entry name" value="Ribosomal_uL15/eL18"/>
</dbReference>
<evidence type="ECO:0000256" key="13">
    <source>
        <dbReference type="ARBA" id="ARBA00072009"/>
    </source>
</evidence>
<feature type="compositionally biased region" description="Basic and acidic residues" evidence="14">
    <location>
        <begin position="617"/>
        <end position="626"/>
    </location>
</feature>
<feature type="compositionally biased region" description="Pro residues" evidence="14">
    <location>
        <begin position="583"/>
        <end position="600"/>
    </location>
</feature>
<keyword evidence="11" id="KW-0472">Membrane</keyword>
<proteinExistence type="inferred from homology"/>
<dbReference type="SMART" id="SM00312">
    <property type="entry name" value="PX"/>
    <property type="match status" value="1"/>
</dbReference>
<dbReference type="FunFam" id="1.20.1270.60:FF:000072">
    <property type="entry name" value="Sorting nexin MVP1"/>
    <property type="match status" value="1"/>
</dbReference>
<accession>A0A9P9ENU2</accession>
<dbReference type="CDD" id="cd07597">
    <property type="entry name" value="BAR_SNX8"/>
    <property type="match status" value="1"/>
</dbReference>
<dbReference type="SUPFAM" id="SSF52080">
    <property type="entry name" value="Ribosomal proteins L15p and L18e"/>
    <property type="match status" value="1"/>
</dbReference>
<protein>
    <recommendedName>
        <fullName evidence="6">Sorting nexin MVP1</fullName>
    </recommendedName>
    <alternativeName>
        <fullName evidence="13">Sorting nexin mvp1</fullName>
    </alternativeName>
</protein>
<dbReference type="Pfam" id="PF19566">
    <property type="entry name" value="Snx8_BAR_dom"/>
    <property type="match status" value="1"/>
</dbReference>
<feature type="compositionally biased region" description="Basic residues" evidence="14">
    <location>
        <begin position="84"/>
        <end position="98"/>
    </location>
</feature>
<dbReference type="GO" id="GO:0042147">
    <property type="term" value="P:retrograde transport, endosome to Golgi"/>
    <property type="evidence" value="ECO:0007669"/>
    <property type="project" value="InterPro"/>
</dbReference>
<feature type="compositionally biased region" description="Polar residues" evidence="14">
    <location>
        <begin position="631"/>
        <end position="643"/>
    </location>
</feature>
<dbReference type="EMBL" id="JAGMUV010000011">
    <property type="protein sequence ID" value="KAH7140843.1"/>
    <property type="molecule type" value="Genomic_DNA"/>
</dbReference>
<dbReference type="CDD" id="cd06866">
    <property type="entry name" value="PX_SNX8_Mvp1p_like"/>
    <property type="match status" value="1"/>
</dbReference>
<dbReference type="PROSITE" id="PS50195">
    <property type="entry name" value="PX"/>
    <property type="match status" value="1"/>
</dbReference>
<reference evidence="16" key="1">
    <citation type="journal article" date="2021" name="Nat. Commun.">
        <title>Genetic determinants of endophytism in the Arabidopsis root mycobiome.</title>
        <authorList>
            <person name="Mesny F."/>
            <person name="Miyauchi S."/>
            <person name="Thiergart T."/>
            <person name="Pickel B."/>
            <person name="Atanasova L."/>
            <person name="Karlsson M."/>
            <person name="Huettel B."/>
            <person name="Barry K.W."/>
            <person name="Haridas S."/>
            <person name="Chen C."/>
            <person name="Bauer D."/>
            <person name="Andreopoulos W."/>
            <person name="Pangilinan J."/>
            <person name="LaButti K."/>
            <person name="Riley R."/>
            <person name="Lipzen A."/>
            <person name="Clum A."/>
            <person name="Drula E."/>
            <person name="Henrissat B."/>
            <person name="Kohler A."/>
            <person name="Grigoriev I.V."/>
            <person name="Martin F.M."/>
            <person name="Hacquard S."/>
        </authorList>
    </citation>
    <scope>NUCLEOTIDE SEQUENCE</scope>
    <source>
        <strain evidence="16">MPI-CAGE-AT-0147</strain>
    </source>
</reference>
<evidence type="ECO:0000256" key="8">
    <source>
        <dbReference type="ARBA" id="ARBA00022490"/>
    </source>
</evidence>
<dbReference type="GO" id="GO:0005768">
    <property type="term" value="C:endosome"/>
    <property type="evidence" value="ECO:0007669"/>
    <property type="project" value="TreeGrafter"/>
</dbReference>
<evidence type="ECO:0000256" key="5">
    <source>
        <dbReference type="ARBA" id="ARBA00010883"/>
    </source>
</evidence>
<evidence type="ECO:0000256" key="2">
    <source>
        <dbReference type="ARBA" id="ARBA00004287"/>
    </source>
</evidence>
<evidence type="ECO:0000313" key="16">
    <source>
        <dbReference type="EMBL" id="KAH7140843.1"/>
    </source>
</evidence>
<feature type="compositionally biased region" description="Pro residues" evidence="14">
    <location>
        <begin position="644"/>
        <end position="654"/>
    </location>
</feature>
<evidence type="ECO:0000256" key="1">
    <source>
        <dbReference type="ARBA" id="ARBA00002474"/>
    </source>
</evidence>
<evidence type="ECO:0000259" key="15">
    <source>
        <dbReference type="PROSITE" id="PS50195"/>
    </source>
</evidence>
<dbReference type="InterPro" id="IPR036227">
    <property type="entry name" value="Ribosomal_uL15/eL18_sf"/>
</dbReference>
<dbReference type="PANTHER" id="PTHR47554">
    <property type="entry name" value="SORTING NEXIN MVP1"/>
    <property type="match status" value="1"/>
</dbReference>
<keyword evidence="10" id="KW-0689">Ribosomal protein</keyword>
<feature type="region of interest" description="Disordered" evidence="14">
    <location>
        <begin position="391"/>
        <end position="454"/>
    </location>
</feature>
<keyword evidence="17" id="KW-1185">Reference proteome</keyword>
<comment type="similarity">
    <text evidence="5">Belongs to the sorting nexin family.</text>
</comment>
<evidence type="ECO:0000256" key="12">
    <source>
        <dbReference type="ARBA" id="ARBA00023274"/>
    </source>
</evidence>
<dbReference type="InterPro" id="IPR045734">
    <property type="entry name" value="Snx8_BAR_dom"/>
</dbReference>
<dbReference type="InterPro" id="IPR030878">
    <property type="entry name" value="Ribosomal_uL15"/>
</dbReference>
<dbReference type="OrthoDB" id="10064318at2759"/>
<dbReference type="InterPro" id="IPR036871">
    <property type="entry name" value="PX_dom_sf"/>
</dbReference>
<dbReference type="InterPro" id="IPR005749">
    <property type="entry name" value="Ribosomal_uL15_bac-type"/>
</dbReference>
<dbReference type="GO" id="GO:0006623">
    <property type="term" value="P:protein targeting to vacuole"/>
    <property type="evidence" value="ECO:0007669"/>
    <property type="project" value="TreeGrafter"/>
</dbReference>
<evidence type="ECO:0000256" key="7">
    <source>
        <dbReference type="ARBA" id="ARBA00022448"/>
    </source>
</evidence>
<feature type="region of interest" description="Disordered" evidence="14">
    <location>
        <begin position="555"/>
        <end position="659"/>
    </location>
</feature>
<dbReference type="NCBIfam" id="TIGR01071">
    <property type="entry name" value="rplO_bact"/>
    <property type="match status" value="1"/>
</dbReference>